<name>A0A0F9TB33_9ZZZZ</name>
<reference evidence="4" key="1">
    <citation type="journal article" date="2015" name="Nature">
        <title>Complex archaea that bridge the gap between prokaryotes and eukaryotes.</title>
        <authorList>
            <person name="Spang A."/>
            <person name="Saw J.H."/>
            <person name="Jorgensen S.L."/>
            <person name="Zaremba-Niedzwiedzka K."/>
            <person name="Martijn J."/>
            <person name="Lind A.E."/>
            <person name="van Eijk R."/>
            <person name="Schleper C."/>
            <person name="Guy L."/>
            <person name="Ettema T.J."/>
        </authorList>
    </citation>
    <scope>NUCLEOTIDE SEQUENCE</scope>
</reference>
<dbReference type="Pfam" id="PF10145">
    <property type="entry name" value="PhageMin_Tail"/>
    <property type="match status" value="1"/>
</dbReference>
<gene>
    <name evidence="4" type="ORF">LCGC14_0413090</name>
</gene>
<dbReference type="InterPro" id="IPR010090">
    <property type="entry name" value="Phage_tape_meas"/>
</dbReference>
<dbReference type="PANTHER" id="PTHR37813:SF1">
    <property type="entry name" value="FELS-2 PROPHAGE PROTEIN"/>
    <property type="match status" value="1"/>
</dbReference>
<organism evidence="4">
    <name type="scientific">marine sediment metagenome</name>
    <dbReference type="NCBI Taxonomy" id="412755"/>
    <lineage>
        <taxon>unclassified sequences</taxon>
        <taxon>metagenomes</taxon>
        <taxon>ecological metagenomes</taxon>
    </lineage>
</organism>
<dbReference type="PANTHER" id="PTHR37813">
    <property type="entry name" value="FELS-2 PROPHAGE PROTEIN"/>
    <property type="match status" value="1"/>
</dbReference>
<feature type="transmembrane region" description="Helical" evidence="2">
    <location>
        <begin position="443"/>
        <end position="462"/>
    </location>
</feature>
<feature type="domain" description="Phage tail tape measure protein" evidence="3">
    <location>
        <begin position="101"/>
        <end position="300"/>
    </location>
</feature>
<keyword evidence="2" id="KW-1133">Transmembrane helix</keyword>
<feature type="transmembrane region" description="Helical" evidence="2">
    <location>
        <begin position="411"/>
        <end position="431"/>
    </location>
</feature>
<keyword evidence="1" id="KW-1188">Viral release from host cell</keyword>
<dbReference type="NCBIfam" id="TIGR01760">
    <property type="entry name" value="tape_meas_TP901"/>
    <property type="match status" value="1"/>
</dbReference>
<feature type="transmembrane region" description="Helical" evidence="2">
    <location>
        <begin position="528"/>
        <end position="553"/>
    </location>
</feature>
<feature type="transmembrane region" description="Helical" evidence="2">
    <location>
        <begin position="559"/>
        <end position="579"/>
    </location>
</feature>
<accession>A0A0F9TB33</accession>
<evidence type="ECO:0000256" key="2">
    <source>
        <dbReference type="SAM" id="Phobius"/>
    </source>
</evidence>
<proteinExistence type="predicted"/>
<protein>
    <recommendedName>
        <fullName evidence="3">Phage tail tape measure protein domain-containing protein</fullName>
    </recommendedName>
</protein>
<evidence type="ECO:0000256" key="1">
    <source>
        <dbReference type="ARBA" id="ARBA00022612"/>
    </source>
</evidence>
<evidence type="ECO:0000259" key="3">
    <source>
        <dbReference type="Pfam" id="PF10145"/>
    </source>
</evidence>
<keyword evidence="2" id="KW-0472">Membrane</keyword>
<keyword evidence="2" id="KW-0812">Transmembrane</keyword>
<evidence type="ECO:0000313" key="4">
    <source>
        <dbReference type="EMBL" id="KKN72172.1"/>
    </source>
</evidence>
<sequence>MALNSLGLGFLFTAKDLASGKVRELDRSMKGLGNTTEKTGSKVKSGLKQMGVGLGLLAVGAGTLTGTFKLAGAAGEFEQGLAAVGAVTRATEKELKLLESTAIRAGIETQFSPAIAVEGLKSLATAGQTATQATETLIPVLDLAAGSLGELGVAEAAAAVVGTLNAYGQTADQAADVTDKLLRITQLTNFQTRDFSVGLSKAAAAGATFDQSLDDVLITMGLLRNRNIEASSSATAFREVTRRLGSDQRAQSAVTQIGVDVFDKQTGAMRSVVDVMSEFAAATEGLTEKERLRRVTTAFGARGLLAFNAIQKATFTDMSTGQPIVLRGAAAIEAMRKELGNATGTAGEFREALLDTFEGQKTLLKGTIETLAVVLGKPFARVFKPIVKAVTDALNFLIEAFSNLSPRTQEIIAVVIGLSALLLTLSGIFAIVKGGAALLGFSFKSFLLAPLKQVGATLLWIVKSPLLLYRGAVKVARAFTKLFGFALKGVNKVGKIFGIVVGKMGKALGFMVKGIIKAIPFLIKMGAAMFTALGPIGLIIGAVALVAGAIVIFKDEVGAALSAIGGAFATVFGGIRDVVVSVAEFIEKVFNEILEFIRGVIDEIIDAGKAAAEFIFGGGGVTGVGLDFLVKEVEESTGVKRRSGETQGDFIERAQATPSPAVAEVTALAPQGAQAVPGGQQRGQQPIAATFNVSLEVDGDKLAEKVFSQEVSGRSREFGNVPPEAD</sequence>
<dbReference type="AlphaFoldDB" id="A0A0F9TB33"/>
<comment type="caution">
    <text evidence="4">The sequence shown here is derived from an EMBL/GenBank/DDBJ whole genome shotgun (WGS) entry which is preliminary data.</text>
</comment>
<dbReference type="EMBL" id="LAZR01000367">
    <property type="protein sequence ID" value="KKN72172.1"/>
    <property type="molecule type" value="Genomic_DNA"/>
</dbReference>